<protein>
    <submittedName>
        <fullName evidence="3">Thiamine biosynthesis protein ThiF</fullName>
    </submittedName>
</protein>
<proteinExistence type="predicted"/>
<feature type="transmembrane region" description="Helical" evidence="1">
    <location>
        <begin position="48"/>
        <end position="70"/>
    </location>
</feature>
<dbReference type="GO" id="GO:0061503">
    <property type="term" value="F:tRNA threonylcarbamoyladenosine dehydratase"/>
    <property type="evidence" value="ECO:0007669"/>
    <property type="project" value="TreeGrafter"/>
</dbReference>
<feature type="domain" description="THIF-type NAD/FAD binding fold" evidence="2">
    <location>
        <begin position="38"/>
        <end position="204"/>
    </location>
</feature>
<dbReference type="PANTHER" id="PTHR43267:SF1">
    <property type="entry name" value="TRNA THREONYLCARBAMOYLADENOSINE DEHYDRATASE"/>
    <property type="match status" value="1"/>
</dbReference>
<dbReference type="InterPro" id="IPR000594">
    <property type="entry name" value="ThiF_NAD_FAD-bd"/>
</dbReference>
<dbReference type="InterPro" id="IPR045886">
    <property type="entry name" value="ThiF/MoeB/HesA"/>
</dbReference>
<dbReference type="AlphaFoldDB" id="A0A547PJ40"/>
<dbReference type="GO" id="GO:0061504">
    <property type="term" value="P:cyclic threonylcarbamoyladenosine biosynthetic process"/>
    <property type="evidence" value="ECO:0007669"/>
    <property type="project" value="TreeGrafter"/>
</dbReference>
<evidence type="ECO:0000313" key="3">
    <source>
        <dbReference type="EMBL" id="TRD14165.1"/>
    </source>
</evidence>
<dbReference type="OrthoDB" id="272552at2"/>
<dbReference type="RefSeq" id="WP_142836315.1">
    <property type="nucleotide sequence ID" value="NZ_VFSV01000086.1"/>
</dbReference>
<gene>
    <name evidence="3" type="ORF">FEV53_19415</name>
</gene>
<evidence type="ECO:0000313" key="4">
    <source>
        <dbReference type="Proteomes" id="UP000318590"/>
    </source>
</evidence>
<name>A0A547PJ40_9RHOB</name>
<reference evidence="3 4" key="1">
    <citation type="submission" date="2019-06" db="EMBL/GenBank/DDBJ databases">
        <title>Paenimaribius caenipelagi gen. nov., sp. nov., isolated from a tidal flat.</title>
        <authorList>
            <person name="Yoon J.-H."/>
        </authorList>
    </citation>
    <scope>NUCLEOTIDE SEQUENCE [LARGE SCALE GENOMIC DNA]</scope>
    <source>
        <strain evidence="3 4">JBTF-M29</strain>
    </source>
</reference>
<comment type="caution">
    <text evidence="3">The sequence shown here is derived from an EMBL/GenBank/DDBJ whole genome shotgun (WGS) entry which is preliminary data.</text>
</comment>
<dbReference type="SUPFAM" id="SSF69572">
    <property type="entry name" value="Activating enzymes of the ubiquitin-like proteins"/>
    <property type="match status" value="1"/>
</dbReference>
<keyword evidence="1" id="KW-1133">Transmembrane helix</keyword>
<accession>A0A547PJ40</accession>
<evidence type="ECO:0000256" key="1">
    <source>
        <dbReference type="SAM" id="Phobius"/>
    </source>
</evidence>
<dbReference type="InterPro" id="IPR035985">
    <property type="entry name" value="Ubiquitin-activating_enz"/>
</dbReference>
<keyword evidence="1" id="KW-0472">Membrane</keyword>
<dbReference type="EMBL" id="VFSV01000086">
    <property type="protein sequence ID" value="TRD14165.1"/>
    <property type="molecule type" value="Genomic_DNA"/>
</dbReference>
<dbReference type="Gene3D" id="3.40.50.720">
    <property type="entry name" value="NAD(P)-binding Rossmann-like Domain"/>
    <property type="match status" value="1"/>
</dbReference>
<organism evidence="3 4">
    <name type="scientific">Palleronia caenipelagi</name>
    <dbReference type="NCBI Taxonomy" id="2489174"/>
    <lineage>
        <taxon>Bacteria</taxon>
        <taxon>Pseudomonadati</taxon>
        <taxon>Pseudomonadota</taxon>
        <taxon>Alphaproteobacteria</taxon>
        <taxon>Rhodobacterales</taxon>
        <taxon>Roseobacteraceae</taxon>
        <taxon>Palleronia</taxon>
    </lineage>
</organism>
<sequence length="315" mass="35450">MLKKARIIRHDAKFDENFYWNRVNRNGCFLGVDEAQQKLSQEKLRDSVVGIAGCGGIGGLLAMTLARLGVCHIKLADPDSFEASNINRQLGAGEKTLGRNKAIVVGEVVREMVSDVTLEVFPEGIQTHTAEEFVDGCDLVFDQTDVYLITERYALHDAFQKSERTKCMLASCVWGWGANIYKFEKGGMTLKDLFQIPEGKKLDKDDVEKLIVMQLNYLPRFPDLKGIYDWMGDVGNVPINAVTPPLSCYMLAARAALVLCDLEKQPYCEPLPPVPNYYWYDSATWHSGIHQFDGNWVNPDEHEKHFQGQDVAEPA</sequence>
<dbReference type="GO" id="GO:0008641">
    <property type="term" value="F:ubiquitin-like modifier activating enzyme activity"/>
    <property type="evidence" value="ECO:0007669"/>
    <property type="project" value="InterPro"/>
</dbReference>
<keyword evidence="1" id="KW-0812">Transmembrane</keyword>
<evidence type="ECO:0000259" key="2">
    <source>
        <dbReference type="Pfam" id="PF00899"/>
    </source>
</evidence>
<dbReference type="Proteomes" id="UP000318590">
    <property type="component" value="Unassembled WGS sequence"/>
</dbReference>
<keyword evidence="4" id="KW-1185">Reference proteome</keyword>
<dbReference type="CDD" id="cd01483">
    <property type="entry name" value="E1_enzyme_family"/>
    <property type="match status" value="1"/>
</dbReference>
<dbReference type="Pfam" id="PF00899">
    <property type="entry name" value="ThiF"/>
    <property type="match status" value="1"/>
</dbReference>
<dbReference type="PANTHER" id="PTHR43267">
    <property type="entry name" value="TRNA THREONYLCARBAMOYLADENOSINE DEHYDRATASE"/>
    <property type="match status" value="1"/>
</dbReference>